<keyword evidence="2" id="KW-0472">Membrane</keyword>
<feature type="compositionally biased region" description="Acidic residues" evidence="1">
    <location>
        <begin position="60"/>
        <end position="71"/>
    </location>
</feature>
<protein>
    <submittedName>
        <fullName evidence="3">Uncharacterized protein</fullName>
    </submittedName>
</protein>
<comment type="caution">
    <text evidence="3">The sequence shown here is derived from an EMBL/GenBank/DDBJ whole genome shotgun (WGS) entry which is preliminary data.</text>
</comment>
<feature type="compositionally biased region" description="Low complexity" evidence="1">
    <location>
        <begin position="41"/>
        <end position="59"/>
    </location>
</feature>
<dbReference type="EMBL" id="QFKX01000001">
    <property type="protein sequence ID" value="PWH07671.1"/>
    <property type="molecule type" value="Genomic_DNA"/>
</dbReference>
<dbReference type="OrthoDB" id="4792721at2"/>
<dbReference type="AlphaFoldDB" id="A0A2U2RPA8"/>
<keyword evidence="4" id="KW-1185">Reference proteome</keyword>
<reference evidence="3 4" key="1">
    <citation type="submission" date="2018-05" db="EMBL/GenBank/DDBJ databases">
        <title>Brachybacterium sp. M1HQ-2T, whole genome shotgun sequence.</title>
        <authorList>
            <person name="Tuo L."/>
        </authorList>
    </citation>
    <scope>NUCLEOTIDE SEQUENCE [LARGE SCALE GENOMIC DNA]</scope>
    <source>
        <strain evidence="3 4">M1HQ-2</strain>
    </source>
</reference>
<feature type="transmembrane region" description="Helical" evidence="2">
    <location>
        <begin position="12"/>
        <end position="36"/>
    </location>
</feature>
<evidence type="ECO:0000256" key="1">
    <source>
        <dbReference type="SAM" id="MobiDB-lite"/>
    </source>
</evidence>
<sequence length="251" mass="26625">MTPRLPTGSRPVLAGVGAFVVVFVLIVGGTLGVHALTVGRSSPSPTASPTSGPTATPSETESEDAAQDEEWCWTPTRFDRTSTNPPDRLRGGGLELEIPDVFNDRRDMSYAAFTNDSVLAAAHVEEDWSSTVGVAKVEWQPGIEYPGDKEASSRILDCLVSKSSLWGDTTGRELEDEKTTEVTVDGMKGYRTSGKLTFDSSSLKKTSASGLTVIVVDTPEGPSVFVSESAIGVEEHEKAAEQAENSLSGLT</sequence>
<dbReference type="RefSeq" id="WP_109274558.1">
    <property type="nucleotide sequence ID" value="NZ_QFKX01000001.1"/>
</dbReference>
<feature type="region of interest" description="Disordered" evidence="1">
    <location>
        <begin position="39"/>
        <end position="92"/>
    </location>
</feature>
<evidence type="ECO:0000313" key="3">
    <source>
        <dbReference type="EMBL" id="PWH07671.1"/>
    </source>
</evidence>
<proteinExistence type="predicted"/>
<gene>
    <name evidence="3" type="ORF">DEO23_03345</name>
</gene>
<name>A0A2U2RPA8_9MICO</name>
<dbReference type="Proteomes" id="UP000245590">
    <property type="component" value="Unassembled WGS sequence"/>
</dbReference>
<organism evidence="3 4">
    <name type="scientific">Brachybacterium endophyticum</name>
    <dbReference type="NCBI Taxonomy" id="2182385"/>
    <lineage>
        <taxon>Bacteria</taxon>
        <taxon>Bacillati</taxon>
        <taxon>Actinomycetota</taxon>
        <taxon>Actinomycetes</taxon>
        <taxon>Micrococcales</taxon>
        <taxon>Dermabacteraceae</taxon>
        <taxon>Brachybacterium</taxon>
    </lineage>
</organism>
<keyword evidence="2" id="KW-1133">Transmembrane helix</keyword>
<keyword evidence="2" id="KW-0812">Transmembrane</keyword>
<evidence type="ECO:0000256" key="2">
    <source>
        <dbReference type="SAM" id="Phobius"/>
    </source>
</evidence>
<evidence type="ECO:0000313" key="4">
    <source>
        <dbReference type="Proteomes" id="UP000245590"/>
    </source>
</evidence>
<accession>A0A2U2RPA8</accession>